<organism evidence="1">
    <name type="scientific">Candidatus Kentrum sp. LFY</name>
    <dbReference type="NCBI Taxonomy" id="2126342"/>
    <lineage>
        <taxon>Bacteria</taxon>
        <taxon>Pseudomonadati</taxon>
        <taxon>Pseudomonadota</taxon>
        <taxon>Gammaproteobacteria</taxon>
        <taxon>Candidatus Kentrum</taxon>
    </lineage>
</organism>
<accession>A0A450X227</accession>
<evidence type="ECO:0000313" key="1">
    <source>
        <dbReference type="EMBL" id="VFK23335.1"/>
    </source>
</evidence>
<protein>
    <submittedName>
        <fullName evidence="1">Uncharacterized protein</fullName>
    </submittedName>
</protein>
<gene>
    <name evidence="1" type="ORF">BECKLFY1418C_GA0070996_11403</name>
</gene>
<name>A0A450X227_9GAMM</name>
<dbReference type="EMBL" id="CAADFN010000140">
    <property type="protein sequence ID" value="VFK23335.1"/>
    <property type="molecule type" value="Genomic_DNA"/>
</dbReference>
<reference evidence="1" key="1">
    <citation type="submission" date="2019-02" db="EMBL/GenBank/DDBJ databases">
        <authorList>
            <person name="Gruber-Vodicka R. H."/>
            <person name="Seah K. B. B."/>
        </authorList>
    </citation>
    <scope>NUCLEOTIDE SEQUENCE</scope>
    <source>
        <strain evidence="1">BECK_BY7</strain>
    </source>
</reference>
<dbReference type="AlphaFoldDB" id="A0A450X227"/>
<sequence>MKQVTHKKSFTWRRLGPVPIVLFLLFSASLTAGDGTMLGELHLTIKDRAIADWQWIPHRISTENNRSDPEIAARIEKIRARFVKGGGFGPHVNPLDASVLRTPIDRHHHRVYQGPLAPLQLLGYGGRHARCYRRIFP</sequence>
<proteinExistence type="predicted"/>